<organism evidence="1 2">
    <name type="scientific">Zostera marina</name>
    <name type="common">Eelgrass</name>
    <dbReference type="NCBI Taxonomy" id="29655"/>
    <lineage>
        <taxon>Eukaryota</taxon>
        <taxon>Viridiplantae</taxon>
        <taxon>Streptophyta</taxon>
        <taxon>Embryophyta</taxon>
        <taxon>Tracheophyta</taxon>
        <taxon>Spermatophyta</taxon>
        <taxon>Magnoliopsida</taxon>
        <taxon>Liliopsida</taxon>
        <taxon>Zosteraceae</taxon>
        <taxon>Zostera</taxon>
    </lineage>
</organism>
<dbReference type="PANTHER" id="PTHR48466:SF1">
    <property type="entry name" value="SMR DOMAIN-CONTAINING PROTEIN"/>
    <property type="match status" value="1"/>
</dbReference>
<name>A0A0K9Q1K6_ZOSMR</name>
<comment type="caution">
    <text evidence="1">The sequence shown here is derived from an EMBL/GenBank/DDBJ whole genome shotgun (WGS) entry which is preliminary data.</text>
</comment>
<dbReference type="PANTHER" id="PTHR48466">
    <property type="entry name" value="OS10G0509000 PROTEIN-RELATED"/>
    <property type="match status" value="1"/>
</dbReference>
<dbReference type="SUPFAM" id="SSF101447">
    <property type="entry name" value="Formin homology 2 domain (FH2 domain)"/>
    <property type="match status" value="1"/>
</dbReference>
<reference evidence="2" key="1">
    <citation type="journal article" date="2016" name="Nature">
        <title>The genome of the seagrass Zostera marina reveals angiosperm adaptation to the sea.</title>
        <authorList>
            <person name="Olsen J.L."/>
            <person name="Rouze P."/>
            <person name="Verhelst B."/>
            <person name="Lin Y.-C."/>
            <person name="Bayer T."/>
            <person name="Collen J."/>
            <person name="Dattolo E."/>
            <person name="De Paoli E."/>
            <person name="Dittami S."/>
            <person name="Maumus F."/>
            <person name="Michel G."/>
            <person name="Kersting A."/>
            <person name="Lauritano C."/>
            <person name="Lohaus R."/>
            <person name="Toepel M."/>
            <person name="Tonon T."/>
            <person name="Vanneste K."/>
            <person name="Amirebrahimi M."/>
            <person name="Brakel J."/>
            <person name="Bostroem C."/>
            <person name="Chovatia M."/>
            <person name="Grimwood J."/>
            <person name="Jenkins J.W."/>
            <person name="Jueterbock A."/>
            <person name="Mraz A."/>
            <person name="Stam W.T."/>
            <person name="Tice H."/>
            <person name="Bornberg-Bauer E."/>
            <person name="Green P.J."/>
            <person name="Pearson G.A."/>
            <person name="Procaccini G."/>
            <person name="Duarte C.M."/>
            <person name="Schmutz J."/>
            <person name="Reusch T.B.H."/>
            <person name="Van de Peer Y."/>
        </authorList>
    </citation>
    <scope>NUCLEOTIDE SEQUENCE [LARGE SCALE GENOMIC DNA]</scope>
    <source>
        <strain evidence="2">cv. Finnish</strain>
    </source>
</reference>
<keyword evidence="2" id="KW-1185">Reference proteome</keyword>
<proteinExistence type="predicted"/>
<dbReference type="InterPro" id="IPR045076">
    <property type="entry name" value="MutS"/>
</dbReference>
<dbReference type="GO" id="GO:0030983">
    <property type="term" value="F:mismatched DNA binding"/>
    <property type="evidence" value="ECO:0007669"/>
    <property type="project" value="InterPro"/>
</dbReference>
<evidence type="ECO:0000313" key="2">
    <source>
        <dbReference type="Proteomes" id="UP000036987"/>
    </source>
</evidence>
<dbReference type="EMBL" id="LFYR01000204">
    <property type="protein sequence ID" value="KMZ75148.1"/>
    <property type="molecule type" value="Genomic_DNA"/>
</dbReference>
<dbReference type="OrthoDB" id="787040at2759"/>
<sequence length="248" mass="28371">MRTSLSWTKVHYIHRFLTSTNLDLSIVKTIRWSANFVPIPPPPPPPPPLKCSKVGSFLSYHVDFCRIIPKRFLHAITASRNVASFGGSVVSDEEEEKFSASQEMMREVEYILEWGSTCKQISRFASTDTRRILCWNGGIHVGRDKTESEMLLDQTETALCLPQLLDFSGIDDISDFVKLAASRDILTVRELCIVKQTLRSVRRVYEQLKIFSDHETCADYSPLLELFKDCSFVEDWVQKIGMCINKNL</sequence>
<accession>A0A0K9Q1K6</accession>
<dbReference type="GO" id="GO:0140664">
    <property type="term" value="F:ATP-dependent DNA damage sensor activity"/>
    <property type="evidence" value="ECO:0007669"/>
    <property type="project" value="InterPro"/>
</dbReference>
<dbReference type="GO" id="GO:0006298">
    <property type="term" value="P:mismatch repair"/>
    <property type="evidence" value="ECO:0007669"/>
    <property type="project" value="InterPro"/>
</dbReference>
<dbReference type="Proteomes" id="UP000036987">
    <property type="component" value="Unassembled WGS sequence"/>
</dbReference>
<dbReference type="GO" id="GO:0005524">
    <property type="term" value="F:ATP binding"/>
    <property type="evidence" value="ECO:0007669"/>
    <property type="project" value="InterPro"/>
</dbReference>
<dbReference type="STRING" id="29655.A0A0K9Q1K6"/>
<gene>
    <name evidence="1" type="ORF">ZOSMA_118G00250</name>
</gene>
<protein>
    <submittedName>
        <fullName evidence="1">Uncharacterized protein</fullName>
    </submittedName>
</protein>
<evidence type="ECO:0000313" key="1">
    <source>
        <dbReference type="EMBL" id="KMZ75148.1"/>
    </source>
</evidence>
<dbReference type="GO" id="GO:0004519">
    <property type="term" value="F:endonuclease activity"/>
    <property type="evidence" value="ECO:0007669"/>
    <property type="project" value="UniProtKB-KW"/>
</dbReference>
<dbReference type="AlphaFoldDB" id="A0A0K9Q1K6"/>